<gene>
    <name evidence="2" type="ORF">PSON_ATCC_30995.1.T0070352</name>
</gene>
<evidence type="ECO:0000313" key="2">
    <source>
        <dbReference type="EMBL" id="CAD8053457.1"/>
    </source>
</evidence>
<proteinExistence type="predicted"/>
<accession>A0A8S1KFQ9</accession>
<dbReference type="InterPro" id="IPR007201">
    <property type="entry name" value="Mei2-like_Rrm_C"/>
</dbReference>
<dbReference type="OrthoDB" id="417481at2759"/>
<dbReference type="EMBL" id="CAJJDN010000007">
    <property type="protein sequence ID" value="CAD8053457.1"/>
    <property type="molecule type" value="Genomic_DNA"/>
</dbReference>
<evidence type="ECO:0000259" key="1">
    <source>
        <dbReference type="Pfam" id="PF04059"/>
    </source>
</evidence>
<organism evidence="2 3">
    <name type="scientific">Paramecium sonneborni</name>
    <dbReference type="NCBI Taxonomy" id="65129"/>
    <lineage>
        <taxon>Eukaryota</taxon>
        <taxon>Sar</taxon>
        <taxon>Alveolata</taxon>
        <taxon>Ciliophora</taxon>
        <taxon>Intramacronucleata</taxon>
        <taxon>Oligohymenophorea</taxon>
        <taxon>Peniculida</taxon>
        <taxon>Parameciidae</taxon>
        <taxon>Paramecium</taxon>
    </lineage>
</organism>
<name>A0A8S1KFQ9_9CILI</name>
<keyword evidence="3" id="KW-1185">Reference proteome</keyword>
<evidence type="ECO:0000313" key="3">
    <source>
        <dbReference type="Proteomes" id="UP000692954"/>
    </source>
</evidence>
<dbReference type="AlphaFoldDB" id="A0A8S1KFQ9"/>
<comment type="caution">
    <text evidence="2">The sequence shown here is derived from an EMBL/GenBank/DDBJ whole genome shotgun (WGS) entry which is preliminary data.</text>
</comment>
<protein>
    <recommendedName>
        <fullName evidence="1">Mei2-like C-terminal RNA recognition motif domain-containing protein</fullName>
    </recommendedName>
</protein>
<dbReference type="Proteomes" id="UP000692954">
    <property type="component" value="Unassembled WGS sequence"/>
</dbReference>
<reference evidence="2" key="1">
    <citation type="submission" date="2021-01" db="EMBL/GenBank/DDBJ databases">
        <authorList>
            <consortium name="Genoscope - CEA"/>
            <person name="William W."/>
        </authorList>
    </citation>
    <scope>NUCLEOTIDE SEQUENCE</scope>
</reference>
<sequence length="219" mass="25863">MICDIIDIALRTPSQKERISFANTTVSPASSSDSSFESKQIPKLQIPRPLLTQDEKFEASLCSFDFKLLMPDEGSQFNQKLLTQELIEMRFILDQDERQIYSKLQPFYYSLEISEENILNDDRTTLMLKNIPKYMRPSDLRNLLNKDFKSQFDFLYLPSDNNKEGNLGYAFVNFLYPETVLKFFKKYNNNKWNINDKQICQLKYAKLQGRRDLMNQIDE</sequence>
<feature type="domain" description="Mei2-like C-terminal RNA recognition motif" evidence="1">
    <location>
        <begin position="123"/>
        <end position="216"/>
    </location>
</feature>
<dbReference type="Pfam" id="PF04059">
    <property type="entry name" value="RRM_2"/>
    <property type="match status" value="1"/>
</dbReference>